<evidence type="ECO:0000256" key="2">
    <source>
        <dbReference type="ARBA" id="ARBA00022729"/>
    </source>
</evidence>
<name>A0A7S6ZRS1_9GAMM</name>
<dbReference type="PANTHER" id="PTHR34216:SF3">
    <property type="entry name" value="POLY-BETA-1,6-N-ACETYL-D-GLUCOSAMINE N-DEACETYLASE"/>
    <property type="match status" value="1"/>
</dbReference>
<dbReference type="PANTHER" id="PTHR34216">
    <property type="match status" value="1"/>
</dbReference>
<evidence type="ECO:0000313" key="5">
    <source>
        <dbReference type="Proteomes" id="UP000594059"/>
    </source>
</evidence>
<dbReference type="InterPro" id="IPR051398">
    <property type="entry name" value="Polysacch_Deacetylase"/>
</dbReference>
<dbReference type="GO" id="GO:0016810">
    <property type="term" value="F:hydrolase activity, acting on carbon-nitrogen (but not peptide) bonds"/>
    <property type="evidence" value="ECO:0007669"/>
    <property type="project" value="InterPro"/>
</dbReference>
<dbReference type="Proteomes" id="UP000594059">
    <property type="component" value="Chromosome"/>
</dbReference>
<comment type="subcellular location">
    <subcellularLocation>
        <location evidence="1">Secreted</location>
    </subcellularLocation>
</comment>
<dbReference type="GO" id="GO:0005576">
    <property type="term" value="C:extracellular region"/>
    <property type="evidence" value="ECO:0007669"/>
    <property type="project" value="UniProtKB-SubCell"/>
</dbReference>
<dbReference type="CDD" id="cd10918">
    <property type="entry name" value="CE4_NodB_like_5s_6s"/>
    <property type="match status" value="1"/>
</dbReference>
<dbReference type="Gene3D" id="3.20.20.370">
    <property type="entry name" value="Glycoside hydrolase/deacetylase"/>
    <property type="match status" value="1"/>
</dbReference>
<organism evidence="4 5">
    <name type="scientific">Novilysobacter ciconiae</name>
    <dbReference type="NCBI Taxonomy" id="2781022"/>
    <lineage>
        <taxon>Bacteria</taxon>
        <taxon>Pseudomonadati</taxon>
        <taxon>Pseudomonadota</taxon>
        <taxon>Gammaproteobacteria</taxon>
        <taxon>Lysobacterales</taxon>
        <taxon>Lysobacteraceae</taxon>
        <taxon>Novilysobacter</taxon>
    </lineage>
</organism>
<evidence type="ECO:0000259" key="3">
    <source>
        <dbReference type="PROSITE" id="PS51677"/>
    </source>
</evidence>
<dbReference type="KEGG" id="lcic:INQ41_08850"/>
<evidence type="ECO:0000313" key="4">
    <source>
        <dbReference type="EMBL" id="QOW18794.1"/>
    </source>
</evidence>
<proteinExistence type="predicted"/>
<dbReference type="AlphaFoldDB" id="A0A7S6ZRS1"/>
<dbReference type="InterPro" id="IPR011330">
    <property type="entry name" value="Glyco_hydro/deAcase_b/a-brl"/>
</dbReference>
<dbReference type="PROSITE" id="PS51677">
    <property type="entry name" value="NODB"/>
    <property type="match status" value="1"/>
</dbReference>
<dbReference type="InterPro" id="IPR002509">
    <property type="entry name" value="NODB_dom"/>
</dbReference>
<dbReference type="GO" id="GO:0005975">
    <property type="term" value="P:carbohydrate metabolic process"/>
    <property type="evidence" value="ECO:0007669"/>
    <property type="project" value="InterPro"/>
</dbReference>
<sequence length="250" mass="27714">MLPILMYHGLHPDPAARGRFDPVYSVRPADFARQLDWLLEHGYRATRLDDLDPDTAGQVVITFDDGDVSNLEVALPLLRERGMCADVLITSGFLGQQGMLTAAEVRALADAGMGIGSHGRSHAFLDDLDEVRVIGELRESRERLQELSGQRVDTIALPGGRGGARERRIALELGYRYLLGSVPGANRRLAHGRWWQRIAVTRSLSLAQFSSLVAWRGAYPQLTRARHLALGLPKMVLGNDGYERVRARLL</sequence>
<dbReference type="SUPFAM" id="SSF88713">
    <property type="entry name" value="Glycoside hydrolase/deacetylase"/>
    <property type="match status" value="1"/>
</dbReference>
<evidence type="ECO:0000256" key="1">
    <source>
        <dbReference type="ARBA" id="ARBA00004613"/>
    </source>
</evidence>
<dbReference type="RefSeq" id="WP_193983750.1">
    <property type="nucleotide sequence ID" value="NZ_CP063656.1"/>
</dbReference>
<dbReference type="Pfam" id="PF01522">
    <property type="entry name" value="Polysacc_deac_1"/>
    <property type="match status" value="1"/>
</dbReference>
<keyword evidence="2" id="KW-0732">Signal</keyword>
<gene>
    <name evidence="4" type="ORF">INQ41_08850</name>
</gene>
<protein>
    <submittedName>
        <fullName evidence="4">Polysaccharide deacetylase family protein</fullName>
    </submittedName>
</protein>
<reference evidence="4 5" key="1">
    <citation type="submission" date="2020-10" db="EMBL/GenBank/DDBJ databases">
        <title>complete genome sequencing of Lysobacter sp. H21R20.</title>
        <authorList>
            <person name="Bae J.-W."/>
            <person name="Lee S.-Y."/>
        </authorList>
    </citation>
    <scope>NUCLEOTIDE SEQUENCE [LARGE SCALE GENOMIC DNA]</scope>
    <source>
        <strain evidence="4 5">H21R20</strain>
    </source>
</reference>
<accession>A0A7S6ZRS1</accession>
<dbReference type="EMBL" id="CP063656">
    <property type="protein sequence ID" value="QOW18794.1"/>
    <property type="molecule type" value="Genomic_DNA"/>
</dbReference>
<feature type="domain" description="NodB homology" evidence="3">
    <location>
        <begin position="57"/>
        <end position="250"/>
    </location>
</feature>
<keyword evidence="5" id="KW-1185">Reference proteome</keyword>